<protein>
    <submittedName>
        <fullName evidence="1">Phage-related protein</fullName>
    </submittedName>
</protein>
<organism evidence="2 3">
    <name type="scientific">Xenorhabdus mauleonii</name>
    <dbReference type="NCBI Taxonomy" id="351675"/>
    <lineage>
        <taxon>Bacteria</taxon>
        <taxon>Pseudomonadati</taxon>
        <taxon>Pseudomonadota</taxon>
        <taxon>Gammaproteobacteria</taxon>
        <taxon>Enterobacterales</taxon>
        <taxon>Morganellaceae</taxon>
        <taxon>Xenorhabdus</taxon>
    </lineage>
</organism>
<dbReference type="EMBL" id="FORG01000035">
    <property type="protein sequence ID" value="SFK19206.1"/>
    <property type="molecule type" value="Genomic_DNA"/>
</dbReference>
<dbReference type="Proteomes" id="UP000198919">
    <property type="component" value="Unassembled WGS sequence"/>
</dbReference>
<evidence type="ECO:0000313" key="1">
    <source>
        <dbReference type="EMBL" id="PHM36187.1"/>
    </source>
</evidence>
<evidence type="ECO:0000313" key="4">
    <source>
        <dbReference type="Proteomes" id="UP000224607"/>
    </source>
</evidence>
<dbReference type="AlphaFoldDB" id="A0A1I3XJH0"/>
<dbReference type="InterPro" id="IPR035232">
    <property type="entry name" value="DUF5347"/>
</dbReference>
<evidence type="ECO:0000313" key="3">
    <source>
        <dbReference type="Proteomes" id="UP000198919"/>
    </source>
</evidence>
<accession>A0A1I3XJH0</accession>
<name>A0A1I3XJH0_9GAMM</name>
<proteinExistence type="predicted"/>
<sequence>MANTEPCRAVSLELNEKIYGINKTTELRRHFNYGKKSNNQLAEFIKTMRDPTYNREQNNKKLLHSIFHLAGFDESRYDVKFNELTLEEERSLVLVLNQIKGMVTILPNKLVLPELPPH</sequence>
<reference evidence="1 4" key="3">
    <citation type="journal article" date="2017" name="Nat. Microbiol.">
        <title>Natural product diversity associated with the nematode symbionts Photorhabdus and Xenorhabdus.</title>
        <authorList>
            <person name="Tobias N.J."/>
            <person name="Wolff H."/>
            <person name="Djahanschiri B."/>
            <person name="Grundmann F."/>
            <person name="Kronenwerth M."/>
            <person name="Shi Y.M."/>
            <person name="Simonyi S."/>
            <person name="Grun P."/>
            <person name="Shapiro-Ilan D."/>
            <person name="Pidot S.J."/>
            <person name="Stinear T.P."/>
            <person name="Ebersberger I."/>
            <person name="Bode H.B."/>
        </authorList>
    </citation>
    <scope>NUCLEOTIDE SEQUENCE [LARGE SCALE GENOMIC DNA]</scope>
    <source>
        <strain evidence="1 4">DSM 17908</strain>
    </source>
</reference>
<dbReference type="Pfam" id="PF17282">
    <property type="entry name" value="DUF5347"/>
    <property type="match status" value="1"/>
</dbReference>
<dbReference type="RefSeq" id="WP_092514210.1">
    <property type="nucleotide sequence ID" value="NZ_CAWNQB010000024.1"/>
</dbReference>
<dbReference type="EMBL" id="NITY01000030">
    <property type="protein sequence ID" value="PHM36187.1"/>
    <property type="molecule type" value="Genomic_DNA"/>
</dbReference>
<reference evidence="2" key="1">
    <citation type="submission" date="2016-10" db="EMBL/GenBank/DDBJ databases">
        <authorList>
            <person name="de Groot N.N."/>
        </authorList>
    </citation>
    <scope>NUCLEOTIDE SEQUENCE [LARGE SCALE GENOMIC DNA]</scope>
    <source>
        <strain evidence="2">DSM 17908</strain>
    </source>
</reference>
<keyword evidence="4" id="KW-1185">Reference proteome</keyword>
<gene>
    <name evidence="2" type="ORF">SAMN05421680_13525</name>
    <name evidence="1" type="ORF">Xmau_04331</name>
</gene>
<reference evidence="3" key="2">
    <citation type="submission" date="2016-10" db="EMBL/GenBank/DDBJ databases">
        <authorList>
            <person name="Varghese N."/>
            <person name="Submissions S."/>
        </authorList>
    </citation>
    <scope>NUCLEOTIDE SEQUENCE [LARGE SCALE GENOMIC DNA]</scope>
    <source>
        <strain evidence="3">DSM 17908</strain>
    </source>
</reference>
<dbReference type="OrthoDB" id="6473374at2"/>
<dbReference type="STRING" id="351675.SAMN05421680_13525"/>
<dbReference type="Proteomes" id="UP000224607">
    <property type="component" value="Unassembled WGS sequence"/>
</dbReference>
<evidence type="ECO:0000313" key="2">
    <source>
        <dbReference type="EMBL" id="SFK19206.1"/>
    </source>
</evidence>